<dbReference type="Gene3D" id="1.20.1070.10">
    <property type="entry name" value="Rhodopsin 7-helix transmembrane proteins"/>
    <property type="match status" value="1"/>
</dbReference>
<dbReference type="VEuPathDB" id="FungiDB:yc1106_09912"/>
<dbReference type="InterPro" id="IPR017981">
    <property type="entry name" value="GPCR_2-like_7TM"/>
</dbReference>
<dbReference type="GO" id="GO:0007189">
    <property type="term" value="P:adenylate cyclase-activating G protein-coupled receptor signaling pathway"/>
    <property type="evidence" value="ECO:0007669"/>
    <property type="project" value="TreeGrafter"/>
</dbReference>
<feature type="region of interest" description="Disordered" evidence="5">
    <location>
        <begin position="244"/>
        <end position="264"/>
    </location>
</feature>
<dbReference type="GO" id="GO:0005886">
    <property type="term" value="C:plasma membrane"/>
    <property type="evidence" value="ECO:0007669"/>
    <property type="project" value="TreeGrafter"/>
</dbReference>
<feature type="domain" description="G-protein coupled receptors family 2 profile 2" evidence="7">
    <location>
        <begin position="13"/>
        <end position="188"/>
    </location>
</feature>
<dbReference type="EMBL" id="CP089281">
    <property type="protein sequence ID" value="USP82638.1"/>
    <property type="molecule type" value="Genomic_DNA"/>
</dbReference>
<evidence type="ECO:0000256" key="3">
    <source>
        <dbReference type="ARBA" id="ARBA00022989"/>
    </source>
</evidence>
<evidence type="ECO:0000313" key="9">
    <source>
        <dbReference type="Proteomes" id="UP001056012"/>
    </source>
</evidence>
<keyword evidence="4 6" id="KW-0472">Membrane</keyword>
<gene>
    <name evidence="8" type="ORF">yc1106_09912</name>
</gene>
<feature type="transmembrane region" description="Helical" evidence="6">
    <location>
        <begin position="48"/>
        <end position="70"/>
    </location>
</feature>
<feature type="transmembrane region" description="Helical" evidence="6">
    <location>
        <begin position="352"/>
        <end position="371"/>
    </location>
</feature>
<keyword evidence="9" id="KW-1185">Reference proteome</keyword>
<evidence type="ECO:0000313" key="8">
    <source>
        <dbReference type="EMBL" id="USP82638.1"/>
    </source>
</evidence>
<protein>
    <recommendedName>
        <fullName evidence="7">G-protein coupled receptors family 2 profile 2 domain-containing protein</fullName>
    </recommendedName>
</protein>
<evidence type="ECO:0000256" key="4">
    <source>
        <dbReference type="ARBA" id="ARBA00023136"/>
    </source>
</evidence>
<dbReference type="GO" id="GO:0004930">
    <property type="term" value="F:G protein-coupled receptor activity"/>
    <property type="evidence" value="ECO:0007669"/>
    <property type="project" value="TreeGrafter"/>
</dbReference>
<feature type="transmembrane region" description="Helical" evidence="6">
    <location>
        <begin position="90"/>
        <end position="113"/>
    </location>
</feature>
<keyword evidence="3 6" id="KW-1133">Transmembrane helix</keyword>
<dbReference type="OrthoDB" id="18453at2759"/>
<sequence>MAIQLTRSQVAAFETAARASSILSVVGSFIIIGTFVAFPFFRKPINRLVFFATFGNLLTNVATLMSTSVLPKPGQPPSGLCEFQGLLIQWFMAADAFWILCMATNVFLVFFNGYDAQQLRHLEKWYFALSYGIPGIPVLAYVILGRTGHKIIGSATMWCWVAVDVEWMRIAFFYAPAWILIFAAITIYSITGYRIWQKSVELESISRDSNEATVRLASDLNTVDTFSEPHNIIVTTQIECNIREQNATSRSDSPDPERISIRSTSSTPMLSKLTNAQDLVSVPPFRPSSGITRVRLDDVEVQLDPRQGAKGRNGYKARIISTSRPETATYEPVVLSVPRPPGRGTSERHAAAMAYFQVAFLMFLALIVVWLPSSINRLHQFVHKDHKGLHFALNLMSAIVLPLQGTWNAIIYIFTTRAECRRAWSMVVEKIKGRPLTYQTKQQRFRTRVSASSQRMQESGANVDMHAIFKKSAQVHHIEASRTHKTDSGDWQGEPISP</sequence>
<dbReference type="GO" id="GO:0007166">
    <property type="term" value="P:cell surface receptor signaling pathway"/>
    <property type="evidence" value="ECO:0007669"/>
    <property type="project" value="InterPro"/>
</dbReference>
<name>A0A9Q8ZMA1_CURCL</name>
<feature type="compositionally biased region" description="Basic and acidic residues" evidence="5">
    <location>
        <begin position="479"/>
        <end position="488"/>
    </location>
</feature>
<comment type="subcellular location">
    <subcellularLocation>
        <location evidence="1">Membrane</location>
        <topology evidence="1">Multi-pass membrane protein</topology>
    </subcellularLocation>
</comment>
<dbReference type="Pfam" id="PF05462">
    <property type="entry name" value="Dicty_CAR"/>
    <property type="match status" value="1"/>
</dbReference>
<evidence type="ECO:0000256" key="1">
    <source>
        <dbReference type="ARBA" id="ARBA00004141"/>
    </source>
</evidence>
<evidence type="ECO:0000256" key="6">
    <source>
        <dbReference type="SAM" id="Phobius"/>
    </source>
</evidence>
<feature type="region of interest" description="Disordered" evidence="5">
    <location>
        <begin position="479"/>
        <end position="498"/>
    </location>
</feature>
<accession>A0A9Q8ZMA1</accession>
<dbReference type="PANTHER" id="PTHR23112">
    <property type="entry name" value="G PROTEIN-COUPLED RECEPTOR 157-RELATED"/>
    <property type="match status" value="1"/>
</dbReference>
<dbReference type="PANTHER" id="PTHR23112:SF0">
    <property type="entry name" value="TRANSMEMBRANE PROTEIN 116"/>
    <property type="match status" value="1"/>
</dbReference>
<reference evidence="8" key="1">
    <citation type="submission" date="2021-12" db="EMBL/GenBank/DDBJ databases">
        <title>Curvularia clavata genome.</title>
        <authorList>
            <person name="Cao Y."/>
        </authorList>
    </citation>
    <scope>NUCLEOTIDE SEQUENCE</scope>
    <source>
        <strain evidence="8">Yc1106</strain>
    </source>
</reference>
<evidence type="ECO:0000256" key="5">
    <source>
        <dbReference type="SAM" id="MobiDB-lite"/>
    </source>
</evidence>
<evidence type="ECO:0000259" key="7">
    <source>
        <dbReference type="PROSITE" id="PS50261"/>
    </source>
</evidence>
<keyword evidence="2 6" id="KW-0812">Transmembrane</keyword>
<evidence type="ECO:0000256" key="2">
    <source>
        <dbReference type="ARBA" id="ARBA00022692"/>
    </source>
</evidence>
<feature type="transmembrane region" description="Helical" evidence="6">
    <location>
        <begin position="391"/>
        <end position="414"/>
    </location>
</feature>
<dbReference type="AlphaFoldDB" id="A0A9Q8ZMA1"/>
<feature type="transmembrane region" description="Helical" evidence="6">
    <location>
        <begin position="20"/>
        <end position="41"/>
    </location>
</feature>
<organism evidence="8 9">
    <name type="scientific">Curvularia clavata</name>
    <dbReference type="NCBI Taxonomy" id="95742"/>
    <lineage>
        <taxon>Eukaryota</taxon>
        <taxon>Fungi</taxon>
        <taxon>Dikarya</taxon>
        <taxon>Ascomycota</taxon>
        <taxon>Pezizomycotina</taxon>
        <taxon>Dothideomycetes</taxon>
        <taxon>Pleosporomycetidae</taxon>
        <taxon>Pleosporales</taxon>
        <taxon>Pleosporineae</taxon>
        <taxon>Pleosporaceae</taxon>
        <taxon>Curvularia</taxon>
    </lineage>
</organism>
<dbReference type="PROSITE" id="PS50261">
    <property type="entry name" value="G_PROTEIN_RECEP_F2_4"/>
    <property type="match status" value="1"/>
</dbReference>
<proteinExistence type="predicted"/>
<feature type="transmembrane region" description="Helical" evidence="6">
    <location>
        <begin position="170"/>
        <end position="190"/>
    </location>
</feature>
<feature type="transmembrane region" description="Helical" evidence="6">
    <location>
        <begin position="125"/>
        <end position="144"/>
    </location>
</feature>
<dbReference type="Proteomes" id="UP001056012">
    <property type="component" value="Chromosome 8"/>
</dbReference>
<dbReference type="SUPFAM" id="SSF81321">
    <property type="entry name" value="Family A G protein-coupled receptor-like"/>
    <property type="match status" value="1"/>
</dbReference>